<evidence type="ECO:0000256" key="12">
    <source>
        <dbReference type="SAM" id="MobiDB-lite"/>
    </source>
</evidence>
<evidence type="ECO:0000256" key="3">
    <source>
        <dbReference type="ARBA" id="ARBA00022516"/>
    </source>
</evidence>
<keyword evidence="3" id="KW-0444">Lipid biosynthesis</keyword>
<keyword evidence="6 11" id="KW-0256">Endoplasmic reticulum</keyword>
<comment type="caution">
    <text evidence="13">The sequence shown here is derived from an EMBL/GenBank/DDBJ whole genome shotgun (WGS) entry which is preliminary data.</text>
</comment>
<accession>A0A0M0KAV9</accession>
<dbReference type="EMBL" id="JWZX01000697">
    <property type="protein sequence ID" value="KOO35939.1"/>
    <property type="molecule type" value="Genomic_DNA"/>
</dbReference>
<evidence type="ECO:0000256" key="11">
    <source>
        <dbReference type="RuleBase" id="RU367023"/>
    </source>
</evidence>
<gene>
    <name evidence="13" type="ORF">Ctob_012975</name>
</gene>
<proteinExistence type="inferred from homology"/>
<evidence type="ECO:0000256" key="5">
    <source>
        <dbReference type="ARBA" id="ARBA00022692"/>
    </source>
</evidence>
<evidence type="ECO:0000256" key="1">
    <source>
        <dbReference type="ARBA" id="ARBA00004477"/>
    </source>
</evidence>
<evidence type="ECO:0000256" key="6">
    <source>
        <dbReference type="ARBA" id="ARBA00022824"/>
    </source>
</evidence>
<comment type="caution">
    <text evidence="11">Lacks conserved residue(s) required for the propagation of feature annotation.</text>
</comment>
<feature type="transmembrane region" description="Helical" evidence="11">
    <location>
        <begin position="124"/>
        <end position="154"/>
    </location>
</feature>
<evidence type="ECO:0000256" key="8">
    <source>
        <dbReference type="ARBA" id="ARBA00023098"/>
    </source>
</evidence>
<dbReference type="InterPro" id="IPR007130">
    <property type="entry name" value="DAGAT"/>
</dbReference>
<evidence type="ECO:0000313" key="13">
    <source>
        <dbReference type="EMBL" id="KOO35939.1"/>
    </source>
</evidence>
<organism evidence="13 14">
    <name type="scientific">Chrysochromulina tobinii</name>
    <dbReference type="NCBI Taxonomy" id="1460289"/>
    <lineage>
        <taxon>Eukaryota</taxon>
        <taxon>Haptista</taxon>
        <taxon>Haptophyta</taxon>
        <taxon>Prymnesiophyceae</taxon>
        <taxon>Prymnesiales</taxon>
        <taxon>Chrysochromulinaceae</taxon>
        <taxon>Chrysochromulina</taxon>
    </lineage>
</organism>
<dbReference type="GO" id="GO:0005789">
    <property type="term" value="C:endoplasmic reticulum membrane"/>
    <property type="evidence" value="ECO:0007669"/>
    <property type="project" value="UniProtKB-SubCell"/>
</dbReference>
<comment type="similarity">
    <text evidence="2 11">Belongs to the diacylglycerol acyltransferase family.</text>
</comment>
<dbReference type="EC" id="2.3.1.-" evidence="11"/>
<protein>
    <recommendedName>
        <fullName evidence="11">Acyltransferase</fullName>
        <ecNumber evidence="11">2.3.1.-</ecNumber>
    </recommendedName>
</protein>
<keyword evidence="10 13" id="KW-0012">Acyltransferase</keyword>
<name>A0A0M0KAV9_9EUKA</name>
<dbReference type="Pfam" id="PF03982">
    <property type="entry name" value="DAGAT"/>
    <property type="match status" value="1"/>
</dbReference>
<keyword evidence="9 11" id="KW-0472">Membrane</keyword>
<keyword evidence="5 11" id="KW-0812">Transmembrane</keyword>
<feature type="region of interest" description="Disordered" evidence="12">
    <location>
        <begin position="1"/>
        <end position="38"/>
    </location>
</feature>
<dbReference type="AlphaFoldDB" id="A0A0M0KAV9"/>
<dbReference type="GO" id="GO:0004144">
    <property type="term" value="F:diacylglycerol O-acyltransferase activity"/>
    <property type="evidence" value="ECO:0007669"/>
    <property type="project" value="TreeGrafter"/>
</dbReference>
<dbReference type="OrthoDB" id="264532at2759"/>
<evidence type="ECO:0000256" key="7">
    <source>
        <dbReference type="ARBA" id="ARBA00022989"/>
    </source>
</evidence>
<dbReference type="PANTHER" id="PTHR12317:SF63">
    <property type="entry name" value="DIACYLGLYCEROL O-ACYLTRANSFERASE 2"/>
    <property type="match status" value="1"/>
</dbReference>
<evidence type="ECO:0000256" key="2">
    <source>
        <dbReference type="ARBA" id="ARBA00005420"/>
    </source>
</evidence>
<evidence type="ECO:0000256" key="9">
    <source>
        <dbReference type="ARBA" id="ARBA00023136"/>
    </source>
</evidence>
<reference evidence="14" key="1">
    <citation type="journal article" date="2015" name="PLoS Genet.">
        <title>Genome Sequence and Transcriptome Analyses of Chrysochromulina tobin: Metabolic Tools for Enhanced Algal Fitness in the Prominent Order Prymnesiales (Haptophyceae).</title>
        <authorList>
            <person name="Hovde B.T."/>
            <person name="Deodato C.R."/>
            <person name="Hunsperger H.M."/>
            <person name="Ryken S.A."/>
            <person name="Yost W."/>
            <person name="Jha R.K."/>
            <person name="Patterson J."/>
            <person name="Monnat R.J. Jr."/>
            <person name="Barlow S.B."/>
            <person name="Starkenburg S.R."/>
            <person name="Cattolico R.A."/>
        </authorList>
    </citation>
    <scope>NUCLEOTIDE SEQUENCE</scope>
    <source>
        <strain evidence="14">CCMP291</strain>
    </source>
</reference>
<keyword evidence="8" id="KW-0443">Lipid metabolism</keyword>
<keyword evidence="14" id="KW-1185">Reference proteome</keyword>
<feature type="compositionally biased region" description="Polar residues" evidence="12">
    <location>
        <begin position="1"/>
        <end position="18"/>
    </location>
</feature>
<keyword evidence="4 11" id="KW-0808">Transferase</keyword>
<keyword evidence="7 11" id="KW-1133">Transmembrane helix</keyword>
<dbReference type="PANTHER" id="PTHR12317">
    <property type="entry name" value="DIACYLGLYCEROL O-ACYLTRANSFERASE"/>
    <property type="match status" value="1"/>
</dbReference>
<evidence type="ECO:0000313" key="14">
    <source>
        <dbReference type="Proteomes" id="UP000037460"/>
    </source>
</evidence>
<dbReference type="Proteomes" id="UP000037460">
    <property type="component" value="Unassembled WGS sequence"/>
</dbReference>
<dbReference type="GO" id="GO:0019432">
    <property type="term" value="P:triglyceride biosynthetic process"/>
    <property type="evidence" value="ECO:0007669"/>
    <property type="project" value="TreeGrafter"/>
</dbReference>
<evidence type="ECO:0000256" key="10">
    <source>
        <dbReference type="ARBA" id="ARBA00023315"/>
    </source>
</evidence>
<sequence>MGSGGRNTLNVETTPTTSDELRDLQTPPTSPLSRDASYNSLSNFSADGLRVRNTWKRPDDFIARLPSECSVLEMWRLPAEVGDPAISEESHAALVAGIARKAADGAFEPGALATEAPMGWWEELVCIVALALFFSGPAFAPVAVFLALLSWAVVGWVYFPSLALALNKFVADRPYIHVCAPHSLFPIGGLLWQLSPYLTSRCHGRAGVASVVTRLPIWRQIFYGIGCVPADRDVLSTLLSNGYPTGVAIDGIAGIFTDAARSHASPAVIIRKRKGLTKLAKAHGVPLVPCWFFVSRRPLRNLLGTAGEWISRTLKISLILPYGRFGPGLPPVPRRAAITVVLGRPIEVGEACKCPSDAEIDALHAKLCDEMVATFDSQKVAFGWGDRELELL</sequence>
<evidence type="ECO:0000256" key="4">
    <source>
        <dbReference type="ARBA" id="ARBA00022679"/>
    </source>
</evidence>
<comment type="subcellular location">
    <subcellularLocation>
        <location evidence="1 11">Endoplasmic reticulum membrane</location>
        <topology evidence="1 11">Multi-pass membrane protein</topology>
    </subcellularLocation>
</comment>